<protein>
    <submittedName>
        <fullName evidence="1">Uncharacterized protein</fullName>
    </submittedName>
</protein>
<gene>
    <name evidence="1" type="ORF">ABS361_13230</name>
</gene>
<reference evidence="1" key="1">
    <citation type="submission" date="2024-06" db="EMBL/GenBank/DDBJ databases">
        <title>Methylostella associata gen. nov., sp. nov., a novel Ancalomicrobiaceae-affiliated facultatively methylotrophic bacteria that feed on methanotrophs of the genus Methylococcus.</title>
        <authorList>
            <person name="Saltykova V."/>
            <person name="Danilova O.V."/>
            <person name="Oshkin I.Y."/>
            <person name="Belova S.E."/>
            <person name="Pimenov N.V."/>
            <person name="Dedysh S.N."/>
        </authorList>
    </citation>
    <scope>NUCLEOTIDE SEQUENCE</scope>
    <source>
        <strain evidence="1">S20</strain>
    </source>
</reference>
<sequence length="176" mass="19221">MQGTGTLLDAPEKDRFGPEVLAAANINPVTRLATDYLNHFNNVVMLLELVPSMPDFADEVLAWKPASYVEYFATSHFRERELAIAAYGAADRDVRATFEAIIDELDQTMAEAKDLLRKGDPSEPVNAFHIGELVTHRLKPLITEAGGVINGMPATPAAEIDLAGINAQETIDELFP</sequence>
<accession>A0AAU7X5L4</accession>
<proteinExistence type="predicted"/>
<dbReference type="RefSeq" id="WP_407048167.1">
    <property type="nucleotide sequence ID" value="NZ_CP158568.1"/>
</dbReference>
<dbReference type="EMBL" id="CP158568">
    <property type="protein sequence ID" value="XBY43065.1"/>
    <property type="molecule type" value="Genomic_DNA"/>
</dbReference>
<dbReference type="KEGG" id="mflg:ABS361_13230"/>
<evidence type="ECO:0000313" key="1">
    <source>
        <dbReference type="EMBL" id="XBY43065.1"/>
    </source>
</evidence>
<organism evidence="1">
    <name type="scientific">Methyloraptor flagellatus</name>
    <dbReference type="NCBI Taxonomy" id="3162530"/>
    <lineage>
        <taxon>Bacteria</taxon>
        <taxon>Pseudomonadati</taxon>
        <taxon>Pseudomonadota</taxon>
        <taxon>Alphaproteobacteria</taxon>
        <taxon>Hyphomicrobiales</taxon>
        <taxon>Ancalomicrobiaceae</taxon>
        <taxon>Methyloraptor</taxon>
    </lineage>
</organism>
<name>A0AAU7X5L4_9HYPH</name>
<dbReference type="AlphaFoldDB" id="A0AAU7X5L4"/>